<feature type="signal peptide" evidence="3">
    <location>
        <begin position="1"/>
        <end position="20"/>
    </location>
</feature>
<protein>
    <recommendedName>
        <fullName evidence="4">C-type lectin domain-containing protein</fullName>
    </recommendedName>
</protein>
<evidence type="ECO:0000259" key="4">
    <source>
        <dbReference type="PROSITE" id="PS50041"/>
    </source>
</evidence>
<keyword evidence="1" id="KW-1015">Disulfide bond</keyword>
<feature type="compositionally biased region" description="Low complexity" evidence="2">
    <location>
        <begin position="237"/>
        <end position="338"/>
    </location>
</feature>
<reference evidence="5 6" key="1">
    <citation type="submission" date="2024-08" db="EMBL/GenBank/DDBJ databases">
        <authorList>
            <person name="Cucini C."/>
            <person name="Frati F."/>
        </authorList>
    </citation>
    <scope>NUCLEOTIDE SEQUENCE [LARGE SCALE GENOMIC DNA]</scope>
</reference>
<dbReference type="InterPro" id="IPR018378">
    <property type="entry name" value="C-type_lectin_CS"/>
</dbReference>
<dbReference type="PANTHER" id="PTHR21407">
    <property type="entry name" value="RE43931P-RELATED"/>
    <property type="match status" value="1"/>
</dbReference>
<dbReference type="InterPro" id="IPR016187">
    <property type="entry name" value="CTDL_fold"/>
</dbReference>
<feature type="region of interest" description="Disordered" evidence="2">
    <location>
        <begin position="194"/>
        <end position="372"/>
    </location>
</feature>
<dbReference type="SUPFAM" id="SSF56436">
    <property type="entry name" value="C-type lectin-like"/>
    <property type="match status" value="1"/>
</dbReference>
<name>A0ABP1RL79_9HEXA</name>
<feature type="chain" id="PRO_5046767914" description="C-type lectin domain-containing protein" evidence="3">
    <location>
        <begin position="21"/>
        <end position="392"/>
    </location>
</feature>
<dbReference type="InterPro" id="IPR016186">
    <property type="entry name" value="C-type_lectin-like/link_sf"/>
</dbReference>
<evidence type="ECO:0000256" key="1">
    <source>
        <dbReference type="ARBA" id="ARBA00023157"/>
    </source>
</evidence>
<keyword evidence="6" id="KW-1185">Reference proteome</keyword>
<dbReference type="Proteomes" id="UP001642540">
    <property type="component" value="Unassembled WGS sequence"/>
</dbReference>
<sequence length="392" mass="43931">MNTLHRFALLLVGVCAIVSAQDLRSCERRRIHDSYTDSRGVTHNYFFSWEHPNTRGLSFTWSEARSICRRHCMDLVSPETPNENSFVKRAISSGNVATTGIWTSGRRNGDNVNGWSWSAVGEGIRATNNPLNGDWSDTGASGRAQPDNNRGDESCLAILNNFYGDGIKWHDSSCGVLKAFMCEDSDALLRNFGLRSGRNNGGSGGSSRRPQTNRRPFIDNQNQQPFENNQDQRPFINNQNQQPFENNQNQQPFFENNQNQQPFGNNQNQNGNNQQPFGNNQNQNGNNQQPFGNNQNQQPFGNNQNEQPFGNNQNGNNQQPFGSNQNQNGNNQQPLQPQIFFVTGGNGLTDSRPTNTFQSPGPTRRGNKRAKSGNISLNYVREREILSISITD</sequence>
<evidence type="ECO:0000256" key="2">
    <source>
        <dbReference type="SAM" id="MobiDB-lite"/>
    </source>
</evidence>
<dbReference type="PANTHER" id="PTHR21407:SF1">
    <property type="entry name" value="RE43931P"/>
    <property type="match status" value="1"/>
</dbReference>
<evidence type="ECO:0000313" key="6">
    <source>
        <dbReference type="Proteomes" id="UP001642540"/>
    </source>
</evidence>
<feature type="region of interest" description="Disordered" evidence="2">
    <location>
        <begin position="128"/>
        <end position="149"/>
    </location>
</feature>
<accession>A0ABP1RL79</accession>
<proteinExistence type="predicted"/>
<evidence type="ECO:0000313" key="5">
    <source>
        <dbReference type="EMBL" id="CAL8129955.1"/>
    </source>
</evidence>
<dbReference type="PROSITE" id="PS00615">
    <property type="entry name" value="C_TYPE_LECTIN_1"/>
    <property type="match status" value="1"/>
</dbReference>
<dbReference type="SMART" id="SM00034">
    <property type="entry name" value="CLECT"/>
    <property type="match status" value="1"/>
</dbReference>
<dbReference type="InterPro" id="IPR001304">
    <property type="entry name" value="C-type_lectin-like"/>
</dbReference>
<dbReference type="PROSITE" id="PS50041">
    <property type="entry name" value="C_TYPE_LECTIN_2"/>
    <property type="match status" value="1"/>
</dbReference>
<feature type="compositionally biased region" description="Polar residues" evidence="2">
    <location>
        <begin position="348"/>
        <end position="361"/>
    </location>
</feature>
<dbReference type="CDD" id="cd00037">
    <property type="entry name" value="CLECT"/>
    <property type="match status" value="1"/>
</dbReference>
<feature type="domain" description="C-type lectin" evidence="4">
    <location>
        <begin position="45"/>
        <end position="183"/>
    </location>
</feature>
<comment type="caution">
    <text evidence="5">The sequence shown here is derived from an EMBL/GenBank/DDBJ whole genome shotgun (WGS) entry which is preliminary data.</text>
</comment>
<gene>
    <name evidence="5" type="ORF">ODALV1_LOCUS23499</name>
</gene>
<dbReference type="EMBL" id="CAXLJM020000080">
    <property type="protein sequence ID" value="CAL8129955.1"/>
    <property type="molecule type" value="Genomic_DNA"/>
</dbReference>
<dbReference type="Pfam" id="PF00059">
    <property type="entry name" value="Lectin_C"/>
    <property type="match status" value="1"/>
</dbReference>
<keyword evidence="3" id="KW-0732">Signal</keyword>
<dbReference type="Gene3D" id="3.10.100.10">
    <property type="entry name" value="Mannose-Binding Protein A, subunit A"/>
    <property type="match status" value="1"/>
</dbReference>
<feature type="compositionally biased region" description="Polar residues" evidence="2">
    <location>
        <begin position="219"/>
        <end position="236"/>
    </location>
</feature>
<organism evidence="5 6">
    <name type="scientific">Orchesella dallaii</name>
    <dbReference type="NCBI Taxonomy" id="48710"/>
    <lineage>
        <taxon>Eukaryota</taxon>
        <taxon>Metazoa</taxon>
        <taxon>Ecdysozoa</taxon>
        <taxon>Arthropoda</taxon>
        <taxon>Hexapoda</taxon>
        <taxon>Collembola</taxon>
        <taxon>Entomobryomorpha</taxon>
        <taxon>Entomobryoidea</taxon>
        <taxon>Orchesellidae</taxon>
        <taxon>Orchesellinae</taxon>
        <taxon>Orchesella</taxon>
    </lineage>
</organism>
<evidence type="ECO:0000256" key="3">
    <source>
        <dbReference type="SAM" id="SignalP"/>
    </source>
</evidence>